<dbReference type="InterPro" id="IPR001789">
    <property type="entry name" value="Sig_transdc_resp-reg_receiver"/>
</dbReference>
<keyword evidence="8" id="KW-1185">Reference proteome</keyword>
<feature type="modified residue" description="4-aspartylphosphate" evidence="4">
    <location>
        <position position="72"/>
    </location>
</feature>
<dbReference type="Pfam" id="PF00196">
    <property type="entry name" value="GerE"/>
    <property type="match status" value="1"/>
</dbReference>
<accession>A0ABZ1AN46</accession>
<feature type="domain" description="Response regulatory" evidence="6">
    <location>
        <begin position="23"/>
        <end position="137"/>
    </location>
</feature>
<dbReference type="InterPro" id="IPR016032">
    <property type="entry name" value="Sig_transdc_resp-reg_C-effctor"/>
</dbReference>
<dbReference type="RefSeq" id="WP_407279825.1">
    <property type="nucleotide sequence ID" value="NZ_CP141259.1"/>
</dbReference>
<dbReference type="PROSITE" id="PS50110">
    <property type="entry name" value="RESPONSE_REGULATORY"/>
    <property type="match status" value="1"/>
</dbReference>
<dbReference type="SUPFAM" id="SSF52172">
    <property type="entry name" value="CheY-like"/>
    <property type="match status" value="1"/>
</dbReference>
<dbReference type="Gene3D" id="3.40.50.2300">
    <property type="match status" value="1"/>
</dbReference>
<evidence type="ECO:0000313" key="8">
    <source>
        <dbReference type="Proteomes" id="UP001626593"/>
    </source>
</evidence>
<dbReference type="InterPro" id="IPR011006">
    <property type="entry name" value="CheY-like_superfamily"/>
</dbReference>
<keyword evidence="3" id="KW-0804">Transcription</keyword>
<dbReference type="InterPro" id="IPR000792">
    <property type="entry name" value="Tscrpt_reg_LuxR_C"/>
</dbReference>
<evidence type="ECO:0000256" key="1">
    <source>
        <dbReference type="ARBA" id="ARBA00023015"/>
    </source>
</evidence>
<dbReference type="PROSITE" id="PS50043">
    <property type="entry name" value="HTH_LUXR_2"/>
    <property type="match status" value="1"/>
</dbReference>
<protein>
    <submittedName>
        <fullName evidence="7">Response regulator</fullName>
    </submittedName>
</protein>
<gene>
    <name evidence="7" type="ORF">U5817_04275</name>
</gene>
<dbReference type="CDD" id="cd06170">
    <property type="entry name" value="LuxR_C_like"/>
    <property type="match status" value="1"/>
</dbReference>
<dbReference type="Gene3D" id="1.10.10.10">
    <property type="entry name" value="Winged helix-like DNA-binding domain superfamily/Winged helix DNA-binding domain"/>
    <property type="match status" value="1"/>
</dbReference>
<keyword evidence="4" id="KW-0597">Phosphoprotein</keyword>
<keyword evidence="1" id="KW-0805">Transcription regulation</keyword>
<dbReference type="EMBL" id="CP141259">
    <property type="protein sequence ID" value="WRL47280.1"/>
    <property type="molecule type" value="Genomic_DNA"/>
</dbReference>
<dbReference type="Pfam" id="PF00072">
    <property type="entry name" value="Response_reg"/>
    <property type="match status" value="1"/>
</dbReference>
<dbReference type="PROSITE" id="PS00622">
    <property type="entry name" value="HTH_LUXR_1"/>
    <property type="match status" value="1"/>
</dbReference>
<name>A0ABZ1AN46_AROEV</name>
<sequence>MERHSASHLSNMMNTEDTPTVPHVAIVDDDAFFRRALERIFSSAGFRVESFGDAENFLSGYIPKPDACIILDLRMPFIGGLEIQQRLKDRHIDVPVIIYTGNADVPVTVAAMQAGAFAVLEKPLSSELLIMQTRAAIASSKERRAKREQTTLARARLEILTERERETAQHLAEGLSAPRIGEALGISPRTVEAHRVNVFRKLEVKSAAELARLIVLAELGET</sequence>
<dbReference type="SMART" id="SM00421">
    <property type="entry name" value="HTH_LUXR"/>
    <property type="match status" value="1"/>
</dbReference>
<evidence type="ECO:0000259" key="6">
    <source>
        <dbReference type="PROSITE" id="PS50110"/>
    </source>
</evidence>
<evidence type="ECO:0000259" key="5">
    <source>
        <dbReference type="PROSITE" id="PS50043"/>
    </source>
</evidence>
<evidence type="ECO:0000256" key="3">
    <source>
        <dbReference type="ARBA" id="ARBA00023163"/>
    </source>
</evidence>
<dbReference type="PANTHER" id="PTHR44688">
    <property type="entry name" value="DNA-BINDING TRANSCRIPTIONAL ACTIVATOR DEVR_DOSR"/>
    <property type="match status" value="1"/>
</dbReference>
<dbReference type="InterPro" id="IPR036388">
    <property type="entry name" value="WH-like_DNA-bd_sf"/>
</dbReference>
<dbReference type="Proteomes" id="UP001626593">
    <property type="component" value="Chromosome"/>
</dbReference>
<dbReference type="SUPFAM" id="SSF46894">
    <property type="entry name" value="C-terminal effector domain of the bipartite response regulators"/>
    <property type="match status" value="1"/>
</dbReference>
<feature type="domain" description="HTH luxR-type" evidence="5">
    <location>
        <begin position="153"/>
        <end position="218"/>
    </location>
</feature>
<evidence type="ECO:0000313" key="7">
    <source>
        <dbReference type="EMBL" id="WRL47280.1"/>
    </source>
</evidence>
<keyword evidence="2" id="KW-0238">DNA-binding</keyword>
<dbReference type="SMART" id="SM00448">
    <property type="entry name" value="REC"/>
    <property type="match status" value="1"/>
</dbReference>
<evidence type="ECO:0000256" key="4">
    <source>
        <dbReference type="PROSITE-ProRule" id="PRU00169"/>
    </source>
</evidence>
<evidence type="ECO:0000256" key="2">
    <source>
        <dbReference type="ARBA" id="ARBA00023125"/>
    </source>
</evidence>
<organism evidence="7 8">
    <name type="scientific">Aromatoleum evansii</name>
    <name type="common">Azoarcus evansii</name>
    <dbReference type="NCBI Taxonomy" id="59406"/>
    <lineage>
        <taxon>Bacteria</taxon>
        <taxon>Pseudomonadati</taxon>
        <taxon>Pseudomonadota</taxon>
        <taxon>Betaproteobacteria</taxon>
        <taxon>Rhodocyclales</taxon>
        <taxon>Rhodocyclaceae</taxon>
        <taxon>Aromatoleum</taxon>
    </lineage>
</organism>
<reference evidence="7 8" key="1">
    <citation type="submission" date="2023-12" db="EMBL/GenBank/DDBJ databases">
        <title>A. evansii MAY27, complete genome.</title>
        <authorList>
            <person name="Wang Y."/>
        </authorList>
    </citation>
    <scope>NUCLEOTIDE SEQUENCE [LARGE SCALE GENOMIC DNA]</scope>
    <source>
        <strain evidence="7 8">MAY27</strain>
    </source>
</reference>
<dbReference type="PRINTS" id="PR00038">
    <property type="entry name" value="HTHLUXR"/>
</dbReference>
<dbReference type="PANTHER" id="PTHR44688:SF16">
    <property type="entry name" value="DNA-BINDING TRANSCRIPTIONAL ACTIVATOR DEVR_DOSR"/>
    <property type="match status" value="1"/>
</dbReference>
<proteinExistence type="predicted"/>